<dbReference type="InterPro" id="IPR058626">
    <property type="entry name" value="MdtA-like_b-barrel"/>
</dbReference>
<feature type="domain" description="Multidrug resistance protein MdtA-like barrel-sandwich hybrid" evidence="4">
    <location>
        <begin position="67"/>
        <end position="216"/>
    </location>
</feature>
<comment type="similarity">
    <text evidence="1">Belongs to the membrane fusion protein (MFP) (TC 8.A.1) family.</text>
</comment>
<keyword evidence="7" id="KW-1185">Reference proteome</keyword>
<evidence type="ECO:0000256" key="1">
    <source>
        <dbReference type="ARBA" id="ARBA00009477"/>
    </source>
</evidence>
<name>A0A6M5Z1D0_9BACT</name>
<keyword evidence="3" id="KW-0732">Signal</keyword>
<dbReference type="Pfam" id="PF25944">
    <property type="entry name" value="Beta-barrel_RND"/>
    <property type="match status" value="1"/>
</dbReference>
<dbReference type="NCBIfam" id="TIGR01730">
    <property type="entry name" value="RND_mfp"/>
    <property type="match status" value="1"/>
</dbReference>
<organism evidence="6 7">
    <name type="scientific">Frigoriglobus tundricola</name>
    <dbReference type="NCBI Taxonomy" id="2774151"/>
    <lineage>
        <taxon>Bacteria</taxon>
        <taxon>Pseudomonadati</taxon>
        <taxon>Planctomycetota</taxon>
        <taxon>Planctomycetia</taxon>
        <taxon>Gemmatales</taxon>
        <taxon>Gemmataceae</taxon>
        <taxon>Frigoriglobus</taxon>
    </lineage>
</organism>
<protein>
    <recommendedName>
        <fullName evidence="8">RND efflux pump membrane fusion protein barrel-sandwich domain-containing protein</fullName>
    </recommendedName>
</protein>
<dbReference type="Gene3D" id="2.40.30.170">
    <property type="match status" value="1"/>
</dbReference>
<dbReference type="Pfam" id="PF25917">
    <property type="entry name" value="BSH_RND"/>
    <property type="match status" value="1"/>
</dbReference>
<evidence type="ECO:0000259" key="5">
    <source>
        <dbReference type="Pfam" id="PF25944"/>
    </source>
</evidence>
<dbReference type="AlphaFoldDB" id="A0A6M5Z1D0"/>
<dbReference type="PROSITE" id="PS51257">
    <property type="entry name" value="PROKAR_LIPOPROTEIN"/>
    <property type="match status" value="1"/>
</dbReference>
<feature type="region of interest" description="Disordered" evidence="2">
    <location>
        <begin position="424"/>
        <end position="451"/>
    </location>
</feature>
<dbReference type="InterPro" id="IPR058625">
    <property type="entry name" value="MdtA-like_BSH"/>
</dbReference>
<evidence type="ECO:0000256" key="3">
    <source>
        <dbReference type="SAM" id="SignalP"/>
    </source>
</evidence>
<evidence type="ECO:0000313" key="7">
    <source>
        <dbReference type="Proteomes" id="UP000503447"/>
    </source>
</evidence>
<evidence type="ECO:0008006" key="8">
    <source>
        <dbReference type="Google" id="ProtNLM"/>
    </source>
</evidence>
<feature type="compositionally biased region" description="Basic and acidic residues" evidence="2">
    <location>
        <begin position="280"/>
        <end position="290"/>
    </location>
</feature>
<dbReference type="PANTHER" id="PTHR30158">
    <property type="entry name" value="ACRA/E-RELATED COMPONENT OF DRUG EFFLUX TRANSPORTER"/>
    <property type="match status" value="1"/>
</dbReference>
<dbReference type="KEGG" id="ftj:FTUN_7168"/>
<feature type="region of interest" description="Disordered" evidence="2">
    <location>
        <begin position="255"/>
        <end position="291"/>
    </location>
</feature>
<feature type="signal peptide" evidence="3">
    <location>
        <begin position="1"/>
        <end position="25"/>
    </location>
</feature>
<dbReference type="GO" id="GO:0022857">
    <property type="term" value="F:transmembrane transporter activity"/>
    <property type="evidence" value="ECO:0007669"/>
    <property type="project" value="InterPro"/>
</dbReference>
<dbReference type="SUPFAM" id="SSF111369">
    <property type="entry name" value="HlyD-like secretion proteins"/>
    <property type="match status" value="2"/>
</dbReference>
<dbReference type="GO" id="GO:0005886">
    <property type="term" value="C:plasma membrane"/>
    <property type="evidence" value="ECO:0007669"/>
    <property type="project" value="TreeGrafter"/>
</dbReference>
<dbReference type="PANTHER" id="PTHR30158:SF10">
    <property type="entry name" value="CATION EFFLUX PUMP"/>
    <property type="match status" value="1"/>
</dbReference>
<evidence type="ECO:0000256" key="2">
    <source>
        <dbReference type="SAM" id="MobiDB-lite"/>
    </source>
</evidence>
<dbReference type="InterPro" id="IPR006143">
    <property type="entry name" value="RND_pump_MFP"/>
</dbReference>
<accession>A0A6M5Z1D0</accession>
<dbReference type="EMBL" id="CP053452">
    <property type="protein sequence ID" value="QJW99556.1"/>
    <property type="molecule type" value="Genomic_DNA"/>
</dbReference>
<dbReference type="Proteomes" id="UP000503447">
    <property type="component" value="Chromosome"/>
</dbReference>
<dbReference type="GO" id="GO:0046677">
    <property type="term" value="P:response to antibiotic"/>
    <property type="evidence" value="ECO:0007669"/>
    <property type="project" value="TreeGrafter"/>
</dbReference>
<dbReference type="Gene3D" id="1.10.287.470">
    <property type="entry name" value="Helix hairpin bin"/>
    <property type="match status" value="1"/>
</dbReference>
<dbReference type="Gene3D" id="2.40.420.20">
    <property type="match status" value="1"/>
</dbReference>
<proteinExistence type="inferred from homology"/>
<evidence type="ECO:0000313" key="6">
    <source>
        <dbReference type="EMBL" id="QJW99556.1"/>
    </source>
</evidence>
<feature type="domain" description="Multidrug resistance protein MdtA-like beta-barrel" evidence="5">
    <location>
        <begin position="297"/>
        <end position="344"/>
    </location>
</feature>
<sequence length="451" mass="49127">MPTLLPRPPRLALLIAVTFVSGTFAACQRKQAEVQKTPPLTIPVSTPVEREVTDFAEYTGRTDAVESVSVRARVTGELKSMPFGEGTEVRGPVKFAWLKMSAGDLLFKIDPEPYQAIVDQAEGQLLQCKGQRAQAQLTYESDKQLFESGSGSGMTVALDKAILDAADGKLRSAEGALKAAKYNLSLTEIHAPVSGRISRYFYTPGNQVSENQTLLTTIVSMERMYAYFDVEERTYQRLLDGAKGGLPGFAVRMTIEGDTKPETRPEGKGDSKGGSGKGAARGDAKPEPKSDPNVFVGKLNFINNQVNPSTGTVAVRAVFENRRTYGGMWKLLPGMFVRVRIDLGEPYRSALVSDKAIGSDQGLKYVYVVDAENKVQYRRVDIGPLQEDGLRVIRPYKPGRSPTDLPTGVKADERVVVGGLPQLRPKMEVKPDLTPMPTATSGPDTNRGKKP</sequence>
<feature type="chain" id="PRO_5026952178" description="RND efflux pump membrane fusion protein barrel-sandwich domain-containing protein" evidence="3">
    <location>
        <begin position="26"/>
        <end position="451"/>
    </location>
</feature>
<feature type="compositionally biased region" description="Basic and acidic residues" evidence="2">
    <location>
        <begin position="255"/>
        <end position="271"/>
    </location>
</feature>
<dbReference type="Gene3D" id="2.40.50.100">
    <property type="match status" value="1"/>
</dbReference>
<reference evidence="7" key="1">
    <citation type="submission" date="2020-05" db="EMBL/GenBank/DDBJ databases">
        <title>Frigoriglobus tundricola gen. nov., sp. nov., a psychrotolerant cellulolytic planctomycete of the family Gemmataceae with two divergent copies of 16S rRNA gene.</title>
        <authorList>
            <person name="Kulichevskaya I.S."/>
            <person name="Ivanova A.A."/>
            <person name="Naumoff D.G."/>
            <person name="Beletsky A.V."/>
            <person name="Rijpstra W.I.C."/>
            <person name="Sinninghe Damste J.S."/>
            <person name="Mardanov A.V."/>
            <person name="Ravin N.V."/>
            <person name="Dedysh S.N."/>
        </authorList>
    </citation>
    <scope>NUCLEOTIDE SEQUENCE [LARGE SCALE GENOMIC DNA]</scope>
    <source>
        <strain evidence="7">PL17</strain>
    </source>
</reference>
<dbReference type="RefSeq" id="WP_171474503.1">
    <property type="nucleotide sequence ID" value="NZ_CP053452.2"/>
</dbReference>
<gene>
    <name evidence="6" type="ORF">FTUN_7168</name>
</gene>
<evidence type="ECO:0000259" key="4">
    <source>
        <dbReference type="Pfam" id="PF25917"/>
    </source>
</evidence>